<accession>R8BLH6</accession>
<dbReference type="GeneID" id="19324839"/>
<dbReference type="HOGENOM" id="CLU_1125193_0_0_1"/>
<protein>
    <submittedName>
        <fullName evidence="3">Uncharacterized protein</fullName>
    </submittedName>
</protein>
<evidence type="ECO:0000313" key="3">
    <source>
        <dbReference type="EMBL" id="EOO00120.1"/>
    </source>
</evidence>
<evidence type="ECO:0000256" key="1">
    <source>
        <dbReference type="SAM" id="Coils"/>
    </source>
</evidence>
<dbReference type="KEGG" id="tmn:UCRPA7_4392"/>
<reference evidence="4" key="1">
    <citation type="journal article" date="2013" name="Genome Announc.">
        <title>Draft genome sequence of the ascomycete Phaeoacremonium aleophilum strain UCR-PA7, a causal agent of the esca disease complex in grapevines.</title>
        <authorList>
            <person name="Blanco-Ulate B."/>
            <person name="Rolshausen P."/>
            <person name="Cantu D."/>
        </authorList>
    </citation>
    <scope>NUCLEOTIDE SEQUENCE [LARGE SCALE GENOMIC DNA]</scope>
    <source>
        <strain evidence="4">UCR-PA7</strain>
    </source>
</reference>
<evidence type="ECO:0000313" key="4">
    <source>
        <dbReference type="Proteomes" id="UP000014074"/>
    </source>
</evidence>
<feature type="coiled-coil region" evidence="1">
    <location>
        <begin position="169"/>
        <end position="217"/>
    </location>
</feature>
<dbReference type="Proteomes" id="UP000014074">
    <property type="component" value="Unassembled WGS sequence"/>
</dbReference>
<sequence length="247" mass="26116">MPGSMKHKRPGATHQADDNSANGTPDLGHLTSGIDSLTIQDITRFAIDRAGPVASDQAMAAVRATNATESTALIVASIATLEGQINGVKAVMDGVKSTMDDVKTIVKGEKTTMNGMMATVDGVKTAAAKASRAANAAIDRADGTDVDVTLINNTIGEIRDEVNHDYSRLQSLDNEVLEVGNNVKDMESTVEDHEAQIEDLNDQIQTLQAELDALRPVTGVVRTLCVMLRVSYDVLMVAARAQAGDNA</sequence>
<keyword evidence="1" id="KW-0175">Coiled coil</keyword>
<feature type="region of interest" description="Disordered" evidence="2">
    <location>
        <begin position="1"/>
        <end position="29"/>
    </location>
</feature>
<dbReference type="RefSeq" id="XP_007915134.1">
    <property type="nucleotide sequence ID" value="XM_007916943.1"/>
</dbReference>
<dbReference type="SUPFAM" id="SSF57997">
    <property type="entry name" value="Tropomyosin"/>
    <property type="match status" value="1"/>
</dbReference>
<dbReference type="AlphaFoldDB" id="R8BLH6"/>
<gene>
    <name evidence="3" type="ORF">UCRPA7_4392</name>
</gene>
<feature type="compositionally biased region" description="Basic residues" evidence="2">
    <location>
        <begin position="1"/>
        <end position="11"/>
    </location>
</feature>
<evidence type="ECO:0000256" key="2">
    <source>
        <dbReference type="SAM" id="MobiDB-lite"/>
    </source>
</evidence>
<dbReference type="Gene3D" id="1.10.287.1490">
    <property type="match status" value="1"/>
</dbReference>
<name>R8BLH6_PHAM7</name>
<organism evidence="3 4">
    <name type="scientific">Phaeoacremonium minimum (strain UCR-PA7)</name>
    <name type="common">Esca disease fungus</name>
    <name type="synonym">Togninia minima</name>
    <dbReference type="NCBI Taxonomy" id="1286976"/>
    <lineage>
        <taxon>Eukaryota</taxon>
        <taxon>Fungi</taxon>
        <taxon>Dikarya</taxon>
        <taxon>Ascomycota</taxon>
        <taxon>Pezizomycotina</taxon>
        <taxon>Sordariomycetes</taxon>
        <taxon>Sordariomycetidae</taxon>
        <taxon>Togniniales</taxon>
        <taxon>Togniniaceae</taxon>
        <taxon>Phaeoacremonium</taxon>
    </lineage>
</organism>
<dbReference type="EMBL" id="KB933107">
    <property type="protein sequence ID" value="EOO00120.1"/>
    <property type="molecule type" value="Genomic_DNA"/>
</dbReference>
<proteinExistence type="predicted"/>
<keyword evidence="4" id="KW-1185">Reference proteome</keyword>